<comment type="caution">
    <text evidence="1">The sequence shown here is derived from an EMBL/GenBank/DDBJ whole genome shotgun (WGS) entry which is preliminary data.</text>
</comment>
<dbReference type="InterPro" id="IPR010093">
    <property type="entry name" value="SinI_DNA-bd"/>
</dbReference>
<evidence type="ECO:0000313" key="2">
    <source>
        <dbReference type="Proteomes" id="UP001183585"/>
    </source>
</evidence>
<organism evidence="1 2">
    <name type="scientific">Promicromonospora iranensis</name>
    <dbReference type="NCBI Taxonomy" id="1105144"/>
    <lineage>
        <taxon>Bacteria</taxon>
        <taxon>Bacillati</taxon>
        <taxon>Actinomycetota</taxon>
        <taxon>Actinomycetes</taxon>
        <taxon>Micrococcales</taxon>
        <taxon>Promicromonosporaceae</taxon>
        <taxon>Promicromonospora</taxon>
    </lineage>
</organism>
<protein>
    <submittedName>
        <fullName evidence="1">Excisionase family DNA binding protein</fullName>
    </submittedName>
</protein>
<dbReference type="EMBL" id="JAVDYE010000001">
    <property type="protein sequence ID" value="MDR7385279.1"/>
    <property type="molecule type" value="Genomic_DNA"/>
</dbReference>
<keyword evidence="2" id="KW-1185">Reference proteome</keyword>
<proteinExistence type="predicted"/>
<reference evidence="1 2" key="1">
    <citation type="submission" date="2023-07" db="EMBL/GenBank/DDBJ databases">
        <title>Sequencing the genomes of 1000 actinobacteria strains.</title>
        <authorList>
            <person name="Klenk H.-P."/>
        </authorList>
    </citation>
    <scope>NUCLEOTIDE SEQUENCE [LARGE SCALE GENOMIC DNA]</scope>
    <source>
        <strain evidence="1 2">DSM 45554</strain>
    </source>
</reference>
<accession>A0ABU2CVA3</accession>
<dbReference type="RefSeq" id="WP_274995194.1">
    <property type="nucleotide sequence ID" value="NZ_JAJQQP010000009.1"/>
</dbReference>
<sequence>MIESRNSHRFDWTPAASRRKTGRVNEITLEAEVNRPDQDLTALEAARLLGVSKLHVIDLLEAGEIDYHMVGSDLMFNAAEIASYKSDREHRDSESLVSA</sequence>
<gene>
    <name evidence="1" type="ORF">J2S48_004794</name>
</gene>
<name>A0ABU2CVA3_9MICO</name>
<dbReference type="Proteomes" id="UP001183585">
    <property type="component" value="Unassembled WGS sequence"/>
</dbReference>
<evidence type="ECO:0000313" key="1">
    <source>
        <dbReference type="EMBL" id="MDR7385279.1"/>
    </source>
</evidence>
<dbReference type="NCBIfam" id="TIGR01764">
    <property type="entry name" value="excise"/>
    <property type="match status" value="1"/>
</dbReference>